<name>A0ACB8S1Q6_9AGAM</name>
<evidence type="ECO:0000313" key="2">
    <source>
        <dbReference type="Proteomes" id="UP000814033"/>
    </source>
</evidence>
<comment type="caution">
    <text evidence="1">The sequence shown here is derived from an EMBL/GenBank/DDBJ whole genome shotgun (WGS) entry which is preliminary data.</text>
</comment>
<dbReference type="EMBL" id="MU275867">
    <property type="protein sequence ID" value="KAI0049930.1"/>
    <property type="molecule type" value="Genomic_DNA"/>
</dbReference>
<evidence type="ECO:0000313" key="1">
    <source>
        <dbReference type="EMBL" id="KAI0049930.1"/>
    </source>
</evidence>
<proteinExistence type="predicted"/>
<reference evidence="1" key="2">
    <citation type="journal article" date="2022" name="New Phytol.">
        <title>Evolutionary transition to the ectomycorrhizal habit in the genomes of a hyperdiverse lineage of mushroom-forming fungi.</title>
        <authorList>
            <person name="Looney B."/>
            <person name="Miyauchi S."/>
            <person name="Morin E."/>
            <person name="Drula E."/>
            <person name="Courty P.E."/>
            <person name="Kohler A."/>
            <person name="Kuo A."/>
            <person name="LaButti K."/>
            <person name="Pangilinan J."/>
            <person name="Lipzen A."/>
            <person name="Riley R."/>
            <person name="Andreopoulos W."/>
            <person name="He G."/>
            <person name="Johnson J."/>
            <person name="Nolan M."/>
            <person name="Tritt A."/>
            <person name="Barry K.W."/>
            <person name="Grigoriev I.V."/>
            <person name="Nagy L.G."/>
            <person name="Hibbett D."/>
            <person name="Henrissat B."/>
            <person name="Matheny P.B."/>
            <person name="Labbe J."/>
            <person name="Martin F.M."/>
        </authorList>
    </citation>
    <scope>NUCLEOTIDE SEQUENCE</scope>
    <source>
        <strain evidence="1">FP105234-sp</strain>
    </source>
</reference>
<sequence length="272" mass="30183">MRATLQKQAQAQTAMAPLTRRTSGMLKKSQKVGFMVVLNCLSMRATLQKQAQAQTAMAPLTRRTSGMLKKSQKVGFMVVLNEIIGLYTLWKRYKEDACIKLSRWIGSFPHALHHLHRRPRPPRRLPCSHVYCHDCLARLVAAATPRSVAACAACCAPVLTAAFNPYLIPYILPPFRRLYLDAPFSPPSPRTQSLTPTPAPAVPAAEGEDDEGGARRLRKENATHAELAALMHLARERTFAMHHECDDDVVVVESDVESAVQDGWTVSMFSDP</sequence>
<keyword evidence="2" id="KW-1185">Reference proteome</keyword>
<dbReference type="Proteomes" id="UP000814033">
    <property type="component" value="Unassembled WGS sequence"/>
</dbReference>
<organism evidence="1 2">
    <name type="scientific">Auriscalpium vulgare</name>
    <dbReference type="NCBI Taxonomy" id="40419"/>
    <lineage>
        <taxon>Eukaryota</taxon>
        <taxon>Fungi</taxon>
        <taxon>Dikarya</taxon>
        <taxon>Basidiomycota</taxon>
        <taxon>Agaricomycotina</taxon>
        <taxon>Agaricomycetes</taxon>
        <taxon>Russulales</taxon>
        <taxon>Auriscalpiaceae</taxon>
        <taxon>Auriscalpium</taxon>
    </lineage>
</organism>
<protein>
    <submittedName>
        <fullName evidence="1">Uncharacterized protein</fullName>
    </submittedName>
</protein>
<gene>
    <name evidence="1" type="ORF">FA95DRAFT_1677114</name>
</gene>
<accession>A0ACB8S1Q6</accession>
<reference evidence="1" key="1">
    <citation type="submission" date="2021-02" db="EMBL/GenBank/DDBJ databases">
        <authorList>
            <consortium name="DOE Joint Genome Institute"/>
            <person name="Ahrendt S."/>
            <person name="Looney B.P."/>
            <person name="Miyauchi S."/>
            <person name="Morin E."/>
            <person name="Drula E."/>
            <person name="Courty P.E."/>
            <person name="Chicoki N."/>
            <person name="Fauchery L."/>
            <person name="Kohler A."/>
            <person name="Kuo A."/>
            <person name="Labutti K."/>
            <person name="Pangilinan J."/>
            <person name="Lipzen A."/>
            <person name="Riley R."/>
            <person name="Andreopoulos W."/>
            <person name="He G."/>
            <person name="Johnson J."/>
            <person name="Barry K.W."/>
            <person name="Grigoriev I.V."/>
            <person name="Nagy L."/>
            <person name="Hibbett D."/>
            <person name="Henrissat B."/>
            <person name="Matheny P.B."/>
            <person name="Labbe J."/>
            <person name="Martin F."/>
        </authorList>
    </citation>
    <scope>NUCLEOTIDE SEQUENCE</scope>
    <source>
        <strain evidence="1">FP105234-sp</strain>
    </source>
</reference>